<feature type="domain" description="NIF system FeS cluster assembly NifU N-terminal" evidence="1">
    <location>
        <begin position="10"/>
        <end position="128"/>
    </location>
</feature>
<evidence type="ECO:0000313" key="3">
    <source>
        <dbReference type="Proteomes" id="UP001525857"/>
    </source>
</evidence>
<keyword evidence="3" id="KW-1185">Reference proteome</keyword>
<proteinExistence type="predicted"/>
<comment type="caution">
    <text evidence="2">The sequence shown here is derived from an EMBL/GenBank/DDBJ whole genome shotgun (WGS) entry which is preliminary data.</text>
</comment>
<dbReference type="Proteomes" id="UP001525857">
    <property type="component" value="Unassembled WGS sequence"/>
</dbReference>
<dbReference type="CDD" id="cd06664">
    <property type="entry name" value="IscU_like"/>
    <property type="match status" value="1"/>
</dbReference>
<organism evidence="2 3">
    <name type="scientific">Leuconostoc holzapfelii</name>
    <dbReference type="NCBI Taxonomy" id="434464"/>
    <lineage>
        <taxon>Bacteria</taxon>
        <taxon>Bacillati</taxon>
        <taxon>Bacillota</taxon>
        <taxon>Bacilli</taxon>
        <taxon>Lactobacillales</taxon>
        <taxon>Lactobacillaceae</taxon>
        <taxon>Leuconostoc</taxon>
    </lineage>
</organism>
<evidence type="ECO:0000259" key="1">
    <source>
        <dbReference type="Pfam" id="PF01592"/>
    </source>
</evidence>
<dbReference type="Gene3D" id="3.90.1010.10">
    <property type="match status" value="1"/>
</dbReference>
<dbReference type="RefSeq" id="WP_261656821.1">
    <property type="nucleotide sequence ID" value="NZ_QVOV01000007.1"/>
</dbReference>
<evidence type="ECO:0000313" key="2">
    <source>
        <dbReference type="EMBL" id="MCT8389250.1"/>
    </source>
</evidence>
<dbReference type="PANTHER" id="PTHR10093">
    <property type="entry name" value="IRON-SULFUR CLUSTER ASSEMBLY ENZYME NIFU HOMOLOG"/>
    <property type="match status" value="1"/>
</dbReference>
<name>A0ABT2NXE9_9LACO</name>
<dbReference type="NCBIfam" id="TIGR01994">
    <property type="entry name" value="SUF_scaf_2"/>
    <property type="match status" value="1"/>
</dbReference>
<dbReference type="EMBL" id="QVOV01000007">
    <property type="protein sequence ID" value="MCT8389250.1"/>
    <property type="molecule type" value="Genomic_DNA"/>
</dbReference>
<sequence>MALQQLDNLYRQTVMAYAQQPHHFHPVTPDDPCQVTKLNPTCGDVIHLAVTVADGRVKAMHFDGDGCAISMASASIMTDLMIGQTVGSALALAATFSKMTMGEAKDLSSLGEAKLLAGVVKFPARIKCATLAWHALTALLTETEGV</sequence>
<gene>
    <name evidence="2" type="ORF">D0501_04075</name>
</gene>
<dbReference type="InterPro" id="IPR002871">
    <property type="entry name" value="NIF_FeS_clus_asmbl_NifU_N"/>
</dbReference>
<protein>
    <submittedName>
        <fullName evidence="2">SUF system NifU family Fe-S cluster assembly protein</fullName>
    </submittedName>
</protein>
<dbReference type="SUPFAM" id="SSF82649">
    <property type="entry name" value="SufE/NifU"/>
    <property type="match status" value="1"/>
</dbReference>
<accession>A0ABT2NXE9</accession>
<reference evidence="2 3" key="1">
    <citation type="submission" date="2018-08" db="EMBL/GenBank/DDBJ databases">
        <title>Draft genome sequences of Leuconostoc spp. and Weissella spp. with biocontrol potential.</title>
        <authorList>
            <person name="Lo R."/>
            <person name="Ho V.T.T."/>
            <person name="Turner M.S."/>
        </authorList>
    </citation>
    <scope>NUCLEOTIDE SEQUENCE [LARGE SCALE GENOMIC DNA]</scope>
    <source>
        <strain evidence="2 3">733</strain>
    </source>
</reference>
<dbReference type="Pfam" id="PF01592">
    <property type="entry name" value="NifU_N"/>
    <property type="match status" value="1"/>
</dbReference>